<comment type="caution">
    <text evidence="1">The sequence shown here is derived from an EMBL/GenBank/DDBJ whole genome shotgun (WGS) entry which is preliminary data.</text>
</comment>
<name>A0ABP7BQG5_9ACTN</name>
<gene>
    <name evidence="1" type="ORF">GCM10022224_031950</name>
</gene>
<proteinExistence type="predicted"/>
<keyword evidence="2" id="KW-1185">Reference proteome</keyword>
<reference evidence="2" key="1">
    <citation type="journal article" date="2019" name="Int. J. Syst. Evol. Microbiol.">
        <title>The Global Catalogue of Microorganisms (GCM) 10K type strain sequencing project: providing services to taxonomists for standard genome sequencing and annotation.</title>
        <authorList>
            <consortium name="The Broad Institute Genomics Platform"/>
            <consortium name="The Broad Institute Genome Sequencing Center for Infectious Disease"/>
            <person name="Wu L."/>
            <person name="Ma J."/>
        </authorList>
    </citation>
    <scope>NUCLEOTIDE SEQUENCE [LARGE SCALE GENOMIC DNA]</scope>
    <source>
        <strain evidence="2">JCM 16904</strain>
    </source>
</reference>
<protein>
    <recommendedName>
        <fullName evidence="3">Secreted protein</fullName>
    </recommendedName>
</protein>
<evidence type="ECO:0008006" key="3">
    <source>
        <dbReference type="Google" id="ProtNLM"/>
    </source>
</evidence>
<evidence type="ECO:0000313" key="2">
    <source>
        <dbReference type="Proteomes" id="UP001500902"/>
    </source>
</evidence>
<evidence type="ECO:0000313" key="1">
    <source>
        <dbReference type="EMBL" id="GAA3665213.1"/>
    </source>
</evidence>
<dbReference type="EMBL" id="BAAAZP010000060">
    <property type="protein sequence ID" value="GAA3665213.1"/>
    <property type="molecule type" value="Genomic_DNA"/>
</dbReference>
<accession>A0ABP7BQG5</accession>
<sequence length="72" mass="7907">MFVRRLQLVLPAAALLLGAVAAVGLLRRYLQIRTCNHLMVQTKPGRWEVPAPHDDVPAQFGADFIDAGTLAR</sequence>
<dbReference type="Proteomes" id="UP001500902">
    <property type="component" value="Unassembled WGS sequence"/>
</dbReference>
<organism evidence="1 2">
    <name type="scientific">Nonomuraea antimicrobica</name>
    <dbReference type="NCBI Taxonomy" id="561173"/>
    <lineage>
        <taxon>Bacteria</taxon>
        <taxon>Bacillati</taxon>
        <taxon>Actinomycetota</taxon>
        <taxon>Actinomycetes</taxon>
        <taxon>Streptosporangiales</taxon>
        <taxon>Streptosporangiaceae</taxon>
        <taxon>Nonomuraea</taxon>
    </lineage>
</organism>